<evidence type="ECO:0000259" key="8">
    <source>
        <dbReference type="PROSITE" id="PS50850"/>
    </source>
</evidence>
<dbReference type="GO" id="GO:0016020">
    <property type="term" value="C:membrane"/>
    <property type="evidence" value="ECO:0007669"/>
    <property type="project" value="UniProtKB-SubCell"/>
</dbReference>
<feature type="transmembrane region" description="Helical" evidence="7">
    <location>
        <begin position="228"/>
        <end position="246"/>
    </location>
</feature>
<evidence type="ECO:0000313" key="9">
    <source>
        <dbReference type="EMBL" id="CAG6689522.1"/>
    </source>
</evidence>
<dbReference type="InterPro" id="IPR011701">
    <property type="entry name" value="MFS"/>
</dbReference>
<feature type="transmembrane region" description="Helical" evidence="7">
    <location>
        <begin position="99"/>
        <end position="123"/>
    </location>
</feature>
<feature type="domain" description="Major facilitator superfamily (MFS) profile" evidence="8">
    <location>
        <begin position="101"/>
        <end position="505"/>
    </location>
</feature>
<feature type="transmembrane region" description="Helical" evidence="7">
    <location>
        <begin position="406"/>
        <end position="425"/>
    </location>
</feature>
<feature type="transmembrane region" description="Helical" evidence="7">
    <location>
        <begin position="477"/>
        <end position="503"/>
    </location>
</feature>
<feature type="transmembrane region" description="Helical" evidence="7">
    <location>
        <begin position="135"/>
        <end position="155"/>
    </location>
</feature>
<feature type="region of interest" description="Disordered" evidence="6">
    <location>
        <begin position="1"/>
        <end position="68"/>
    </location>
</feature>
<keyword evidence="3 7" id="KW-0812">Transmembrane</keyword>
<dbReference type="PANTHER" id="PTHR23506">
    <property type="entry name" value="GH10249P"/>
    <property type="match status" value="1"/>
</dbReference>
<feature type="transmembrane region" description="Helical" evidence="7">
    <location>
        <begin position="350"/>
        <end position="369"/>
    </location>
</feature>
<dbReference type="EMBL" id="HBUF01292666">
    <property type="protein sequence ID" value="CAG6689522.1"/>
    <property type="molecule type" value="Transcribed_RNA"/>
</dbReference>
<dbReference type="PROSITE" id="PS50850">
    <property type="entry name" value="MFS"/>
    <property type="match status" value="1"/>
</dbReference>
<keyword evidence="2" id="KW-0813">Transport</keyword>
<dbReference type="AlphaFoldDB" id="A0A8D8XA94"/>
<sequence>MVVSNDFTEFDGPSTTEEWSSPPKVGRNFKSENGNGNIETDRDHPSNGNGVPGGKHTRSSSFPSGKPYEGEIYRLKEKIGRANKKPKPSEVKHFTRSQWISLFALGMVDFVGFCSMSIMAPFFPKEAALKDMSVSYAGFVFSFYALVMFLSAPVFGKIMSTAGTKFIFVSGVFVTGTCNILFGLLPQIRSNSEFAIYCFLVRGMEALGASAFSTASFVYVIHLFPDNVGAVLGILETFVGLGMSIGPALGGILYSIGGFALPFYLLGFLMILLVPVYLHILPPVQATYTIVIAGSQNVHQSSSLFRLLKIPSVLLIAITVVIASNVWAFLDPTLEPHLRDLNLSSSEMGFVFLLFSALYGVFSPFWGYIADKIDNHWSMMVSGLLLTTVGLLLLGPASFLPYNENVLWLNLVSLSIIGVSVSLTLMPTFKGLLQCAIDNGFKDSISTYSIVAGLWSCAYSLGDMLGPSIGGVLLEQFNFPVCSTSMAVMSFVTAIVCLLYFGLNKTPLSRKKYNRYKLLEPLSPLTQARVKKYGTLDKQYDSTITVL</sequence>
<proteinExistence type="predicted"/>
<evidence type="ECO:0000256" key="7">
    <source>
        <dbReference type="SAM" id="Phobius"/>
    </source>
</evidence>
<accession>A0A8D8XA94</accession>
<comment type="subcellular location">
    <subcellularLocation>
        <location evidence="1">Membrane</location>
        <topology evidence="1">Multi-pass membrane protein</topology>
    </subcellularLocation>
</comment>
<organism evidence="9">
    <name type="scientific">Cacopsylla melanoneura</name>
    <dbReference type="NCBI Taxonomy" id="428564"/>
    <lineage>
        <taxon>Eukaryota</taxon>
        <taxon>Metazoa</taxon>
        <taxon>Ecdysozoa</taxon>
        <taxon>Arthropoda</taxon>
        <taxon>Hexapoda</taxon>
        <taxon>Insecta</taxon>
        <taxon>Pterygota</taxon>
        <taxon>Neoptera</taxon>
        <taxon>Paraneoptera</taxon>
        <taxon>Hemiptera</taxon>
        <taxon>Sternorrhyncha</taxon>
        <taxon>Psylloidea</taxon>
        <taxon>Psyllidae</taxon>
        <taxon>Psyllinae</taxon>
        <taxon>Cacopsylla</taxon>
    </lineage>
</organism>
<evidence type="ECO:0000256" key="2">
    <source>
        <dbReference type="ARBA" id="ARBA00022448"/>
    </source>
</evidence>
<dbReference type="InterPro" id="IPR020846">
    <property type="entry name" value="MFS_dom"/>
</dbReference>
<feature type="transmembrane region" description="Helical" evidence="7">
    <location>
        <begin position="310"/>
        <end position="330"/>
    </location>
</feature>
<feature type="transmembrane region" description="Helical" evidence="7">
    <location>
        <begin position="381"/>
        <end position="400"/>
    </location>
</feature>
<dbReference type="Pfam" id="PF07690">
    <property type="entry name" value="MFS_1"/>
    <property type="match status" value="1"/>
</dbReference>
<reference evidence="9" key="1">
    <citation type="submission" date="2021-05" db="EMBL/GenBank/DDBJ databases">
        <authorList>
            <person name="Alioto T."/>
            <person name="Alioto T."/>
            <person name="Gomez Garrido J."/>
        </authorList>
    </citation>
    <scope>NUCLEOTIDE SEQUENCE</scope>
</reference>
<evidence type="ECO:0000256" key="4">
    <source>
        <dbReference type="ARBA" id="ARBA00022989"/>
    </source>
</evidence>
<name>A0A8D8XA94_9HEMI</name>
<dbReference type="Gene3D" id="1.20.1250.20">
    <property type="entry name" value="MFS general substrate transporter like domains"/>
    <property type="match status" value="2"/>
</dbReference>
<protein>
    <submittedName>
        <fullName evidence="9">MFS-type transporter SLC18B1</fullName>
    </submittedName>
</protein>
<feature type="transmembrane region" description="Helical" evidence="7">
    <location>
        <begin position="194"/>
        <end position="221"/>
    </location>
</feature>
<feature type="transmembrane region" description="Helical" evidence="7">
    <location>
        <begin position="445"/>
        <end position="462"/>
    </location>
</feature>
<evidence type="ECO:0000256" key="5">
    <source>
        <dbReference type="ARBA" id="ARBA00023136"/>
    </source>
</evidence>
<keyword evidence="4 7" id="KW-1133">Transmembrane helix</keyword>
<dbReference type="InterPro" id="IPR036259">
    <property type="entry name" value="MFS_trans_sf"/>
</dbReference>
<evidence type="ECO:0000256" key="3">
    <source>
        <dbReference type="ARBA" id="ARBA00022692"/>
    </source>
</evidence>
<feature type="transmembrane region" description="Helical" evidence="7">
    <location>
        <begin position="252"/>
        <end position="278"/>
    </location>
</feature>
<dbReference type="SUPFAM" id="SSF103473">
    <property type="entry name" value="MFS general substrate transporter"/>
    <property type="match status" value="1"/>
</dbReference>
<dbReference type="GO" id="GO:0022857">
    <property type="term" value="F:transmembrane transporter activity"/>
    <property type="evidence" value="ECO:0007669"/>
    <property type="project" value="InterPro"/>
</dbReference>
<evidence type="ECO:0000256" key="1">
    <source>
        <dbReference type="ARBA" id="ARBA00004141"/>
    </source>
</evidence>
<evidence type="ECO:0000256" key="6">
    <source>
        <dbReference type="SAM" id="MobiDB-lite"/>
    </source>
</evidence>
<dbReference type="InterPro" id="IPR050930">
    <property type="entry name" value="MFS_Vesicular_Transporter"/>
</dbReference>
<dbReference type="PANTHER" id="PTHR23506:SF28">
    <property type="entry name" value="MFS-TYPE TRANSPORTER SLC18B1-LIKE PROTEIN"/>
    <property type="match status" value="1"/>
</dbReference>
<feature type="transmembrane region" description="Helical" evidence="7">
    <location>
        <begin position="167"/>
        <end position="188"/>
    </location>
</feature>
<keyword evidence="5 7" id="KW-0472">Membrane</keyword>